<name>M3JUC9_CANMX</name>
<comment type="caution">
    <text evidence="1">The sequence shown here is derived from an EMBL/GenBank/DDBJ whole genome shotgun (WGS) entry which is preliminary data.</text>
</comment>
<dbReference type="Proteomes" id="UP000011777">
    <property type="component" value="Unassembled WGS sequence"/>
</dbReference>
<gene>
    <name evidence="1" type="ORF">G210_3800</name>
</gene>
<organism evidence="1 2">
    <name type="scientific">Candida maltosa (strain Xu316)</name>
    <name type="common">Yeast</name>
    <dbReference type="NCBI Taxonomy" id="1245528"/>
    <lineage>
        <taxon>Eukaryota</taxon>
        <taxon>Fungi</taxon>
        <taxon>Dikarya</taxon>
        <taxon>Ascomycota</taxon>
        <taxon>Saccharomycotina</taxon>
        <taxon>Pichiomycetes</taxon>
        <taxon>Debaryomycetaceae</taxon>
        <taxon>Candida/Lodderomyces clade</taxon>
        <taxon>Candida</taxon>
    </lineage>
</organism>
<sequence length="109" mass="12077">MTELKICFSVESNLVKDMGFSRLILEDAKNVCNCRLLIPSLNVTRLSPTVNCKENVSPGKHFSPSSDQDISANHVGRFGTWFDALVDDNESKLVKTPCICFAVIVDTKL</sequence>
<dbReference type="HOGENOM" id="CLU_2183620_0_0_1"/>
<accession>M3JUC9</accession>
<keyword evidence="2" id="KW-1185">Reference proteome</keyword>
<evidence type="ECO:0000313" key="2">
    <source>
        <dbReference type="Proteomes" id="UP000011777"/>
    </source>
</evidence>
<dbReference type="AlphaFoldDB" id="M3JUC9"/>
<dbReference type="EMBL" id="AOGT01002229">
    <property type="protein sequence ID" value="EMG45974.1"/>
    <property type="molecule type" value="Genomic_DNA"/>
</dbReference>
<evidence type="ECO:0000313" key="1">
    <source>
        <dbReference type="EMBL" id="EMG45974.1"/>
    </source>
</evidence>
<reference evidence="1 2" key="1">
    <citation type="submission" date="2013-02" db="EMBL/GenBank/DDBJ databases">
        <title>Genome sequence of Candida maltosa Xu316, a potential industrial strain for xylitol and ethanol production.</title>
        <authorList>
            <person name="Yu J."/>
            <person name="Wang Q."/>
            <person name="Geng X."/>
            <person name="Bao W."/>
            <person name="He P."/>
            <person name="Cai J."/>
        </authorList>
    </citation>
    <scope>NUCLEOTIDE SEQUENCE [LARGE SCALE GENOMIC DNA]</scope>
    <source>
        <strain evidence="2">Xu316</strain>
    </source>
</reference>
<proteinExistence type="predicted"/>
<protein>
    <submittedName>
        <fullName evidence="1">Uncharacterized protein</fullName>
    </submittedName>
</protein>